<evidence type="ECO:0000256" key="5">
    <source>
        <dbReference type="PIRSR" id="PIRSR031924-51"/>
    </source>
</evidence>
<evidence type="ECO:0000256" key="1">
    <source>
        <dbReference type="ARBA" id="ARBA00022553"/>
    </source>
</evidence>
<dbReference type="InterPro" id="IPR002591">
    <property type="entry name" value="Phosphodiest/P_Trfase"/>
</dbReference>
<dbReference type="OrthoDB" id="9766127at2"/>
<feature type="chain" id="PRO_5002969319" evidence="6">
    <location>
        <begin position="21"/>
        <end position="544"/>
    </location>
</feature>
<dbReference type="NCBIfam" id="NF042991">
    <property type="entry name" value="alk_phos_PafA"/>
    <property type="match status" value="1"/>
</dbReference>
<dbReference type="InterPro" id="IPR026263">
    <property type="entry name" value="Alkaline_phosphatase_prok"/>
</dbReference>
<reference evidence="7 8" key="1">
    <citation type="journal article" date="2009" name="Stand. Genomic Sci.">
        <title>Complete genome sequence of Dyadobacter fermentans type strain (NS114).</title>
        <authorList>
            <person name="Lang E."/>
            <person name="Lapidus A."/>
            <person name="Chertkov O."/>
            <person name="Brettin T."/>
            <person name="Detter J.C."/>
            <person name="Han C."/>
            <person name="Copeland A."/>
            <person name="Glavina Del Rio T."/>
            <person name="Nolan M."/>
            <person name="Chen F."/>
            <person name="Lucas S."/>
            <person name="Tice H."/>
            <person name="Cheng J.F."/>
            <person name="Land M."/>
            <person name="Hauser L."/>
            <person name="Chang Y.J."/>
            <person name="Jeffries C.D."/>
            <person name="Kopitz M."/>
            <person name="Bruce D."/>
            <person name="Goodwin L."/>
            <person name="Pitluck S."/>
            <person name="Ovchinnikova G."/>
            <person name="Pati A."/>
            <person name="Ivanova N."/>
            <person name="Mavrommatis K."/>
            <person name="Chen A."/>
            <person name="Palaniappan K."/>
            <person name="Chain P."/>
            <person name="Bristow J."/>
            <person name="Eisen J.A."/>
            <person name="Markowitz V."/>
            <person name="Hugenholtz P."/>
            <person name="Goker M."/>
            <person name="Rohde M."/>
            <person name="Kyrpides N.C."/>
            <person name="Klenk H.P."/>
        </authorList>
    </citation>
    <scope>NUCLEOTIDE SEQUENCE [LARGE SCALE GENOMIC DNA]</scope>
    <source>
        <strain evidence="8">ATCC 700827 / DSM 18053 / CIP 107007 / KCTC 52180 / NS114</strain>
    </source>
</reference>
<dbReference type="CDD" id="cd16016">
    <property type="entry name" value="AP-SPAP"/>
    <property type="match status" value="1"/>
</dbReference>
<keyword evidence="3 6" id="KW-0732">Signal</keyword>
<accession>C6VZL9</accession>
<dbReference type="RefSeq" id="WP_015811749.1">
    <property type="nucleotide sequence ID" value="NC_013037.1"/>
</dbReference>
<dbReference type="GO" id="GO:0004035">
    <property type="term" value="F:alkaline phosphatase activity"/>
    <property type="evidence" value="ECO:0007669"/>
    <property type="project" value="InterPro"/>
</dbReference>
<evidence type="ECO:0000313" key="7">
    <source>
        <dbReference type="EMBL" id="ACT93497.1"/>
    </source>
</evidence>
<evidence type="ECO:0000256" key="4">
    <source>
        <dbReference type="PIRSR" id="PIRSR031924-50"/>
    </source>
</evidence>
<sequence>MFLKSAFIFASCLLAFTGYSQPGTSSTALPRPKLVVGIVIDQMRYDYLYRYYDKYQEGGFKRMLNEGFNCRDHHYHYANTSTGPGHASVYTGSSPAIHGILANDWYVPALNKNINCVADSTVSGLGTAKNGKGSPRNMLVTTVTDQLRIAQNFRSKTISIALKDRSAVLPGGHTSNASYWYDGDTGNFVTSSYYMSELPEWVRAFNAKKLPIKYLDKGWKPLLPLRAYQESTADDQAYEEGLDGNEKPVFPYKLASSEPDLAGSTPWGNTLTKDMALAAIRAEKLGRGEFTDFLALSFSAPDGVGHKFGPNSIEQQDLYLRLDQELAELFSFLDSWTGKGNYTVFLTADHGVMDVPEFLVNNKIPAGRYSSSEIFGKIKKDIASEFSEDFVKAISSGQIHLDKKRMKQKGVSVAAIQDVIRQSISEMPAVANVVNLRNLEQEPLTDLQKQLFRNDYNPKRSGDLLLVMQPHWIGRGKHGTTHGTSYNYDTQVPFLLFGWGVKHGETFDRTYISDIAPTVSALLHILPPSGSMGKIVGPALVSTP</sequence>
<dbReference type="SUPFAM" id="SSF53649">
    <property type="entry name" value="Alkaline phosphatase-like"/>
    <property type="match status" value="1"/>
</dbReference>
<dbReference type="HOGENOM" id="CLU_034095_0_0_10"/>
<keyword evidence="8" id="KW-1185">Reference proteome</keyword>
<dbReference type="Gene3D" id="3.40.720.10">
    <property type="entry name" value="Alkaline Phosphatase, subunit A"/>
    <property type="match status" value="1"/>
</dbReference>
<dbReference type="Pfam" id="PF01663">
    <property type="entry name" value="Phosphodiest"/>
    <property type="match status" value="1"/>
</dbReference>
<dbReference type="STRING" id="471854.Dfer_2275"/>
<evidence type="ECO:0000256" key="3">
    <source>
        <dbReference type="ARBA" id="ARBA00022729"/>
    </source>
</evidence>
<gene>
    <name evidence="7" type="ordered locus">Dfer_2275</name>
</gene>
<dbReference type="KEGG" id="dfe:Dfer_2275"/>
<evidence type="ECO:0000256" key="2">
    <source>
        <dbReference type="ARBA" id="ARBA00022723"/>
    </source>
</evidence>
<feature type="active site" description="Phosphothreonine intermediate" evidence="4">
    <location>
        <position position="82"/>
    </location>
</feature>
<dbReference type="InterPro" id="IPR017850">
    <property type="entry name" value="Alkaline_phosphatase_core_sf"/>
</dbReference>
<dbReference type="EMBL" id="CP001619">
    <property type="protein sequence ID" value="ACT93497.1"/>
    <property type="molecule type" value="Genomic_DNA"/>
</dbReference>
<organism evidence="7 8">
    <name type="scientific">Dyadobacter fermentans (strain ATCC 700827 / DSM 18053 / CIP 107007 / KCTC 52180 / NS114)</name>
    <dbReference type="NCBI Taxonomy" id="471854"/>
    <lineage>
        <taxon>Bacteria</taxon>
        <taxon>Pseudomonadati</taxon>
        <taxon>Bacteroidota</taxon>
        <taxon>Cytophagia</taxon>
        <taxon>Cytophagales</taxon>
        <taxon>Spirosomataceae</taxon>
        <taxon>Dyadobacter</taxon>
    </lineage>
</organism>
<name>C6VZL9_DYAFD</name>
<dbReference type="AlphaFoldDB" id="C6VZL9"/>
<dbReference type="Proteomes" id="UP000002011">
    <property type="component" value="Chromosome"/>
</dbReference>
<feature type="binding site" evidence="5">
    <location>
        <position position="103"/>
    </location>
    <ligand>
        <name>substrate</name>
    </ligand>
</feature>
<feature type="signal peptide" evidence="6">
    <location>
        <begin position="1"/>
        <end position="20"/>
    </location>
</feature>
<evidence type="ECO:0000256" key="6">
    <source>
        <dbReference type="SAM" id="SignalP"/>
    </source>
</evidence>
<feature type="binding site" evidence="5">
    <location>
        <begin position="163"/>
        <end position="165"/>
    </location>
    <ligand>
        <name>substrate</name>
    </ligand>
</feature>
<dbReference type="PANTHER" id="PTHR10151">
    <property type="entry name" value="ECTONUCLEOTIDE PYROPHOSPHATASE/PHOSPHODIESTERASE"/>
    <property type="match status" value="1"/>
</dbReference>
<keyword evidence="2" id="KW-0479">Metal-binding</keyword>
<dbReference type="GO" id="GO:0046872">
    <property type="term" value="F:metal ion binding"/>
    <property type="evidence" value="ECO:0007669"/>
    <property type="project" value="UniProtKB-KW"/>
</dbReference>
<dbReference type="PANTHER" id="PTHR10151:SF120">
    <property type="entry name" value="BIS(5'-ADENOSYL)-TRIPHOSPHATASE"/>
    <property type="match status" value="1"/>
</dbReference>
<dbReference type="Gene3D" id="3.30.1360.150">
    <property type="match status" value="1"/>
</dbReference>
<evidence type="ECO:0000313" key="8">
    <source>
        <dbReference type="Proteomes" id="UP000002011"/>
    </source>
</evidence>
<keyword evidence="1 4" id="KW-0597">Phosphoprotein</keyword>
<proteinExistence type="predicted"/>
<protein>
    <submittedName>
        <fullName evidence="7">Type I phosphodiesterase/nucleotide pyrophosphatase</fullName>
    </submittedName>
</protein>
<dbReference type="PIRSF" id="PIRSF031924">
    <property type="entry name" value="Pi-irrepressible_AP"/>
    <property type="match status" value="1"/>
</dbReference>
<dbReference type="eggNOG" id="COG1524">
    <property type="taxonomic scope" value="Bacteria"/>
</dbReference>